<dbReference type="NCBIfam" id="TIGR03544">
    <property type="entry name" value="DivI1A_domain"/>
    <property type="match status" value="1"/>
</dbReference>
<feature type="compositionally biased region" description="Basic and acidic residues" evidence="8">
    <location>
        <begin position="227"/>
        <end position="245"/>
    </location>
</feature>
<dbReference type="Gene3D" id="6.10.250.660">
    <property type="match status" value="1"/>
</dbReference>
<keyword evidence="5 7" id="KW-0175">Coiled coil</keyword>
<proteinExistence type="inferred from homology"/>
<dbReference type="Pfam" id="PF05103">
    <property type="entry name" value="DivIVA"/>
    <property type="match status" value="1"/>
</dbReference>
<dbReference type="GO" id="GO:0051301">
    <property type="term" value="P:cell division"/>
    <property type="evidence" value="ECO:0007669"/>
    <property type="project" value="UniProtKB-KW"/>
</dbReference>
<reference evidence="9" key="2">
    <citation type="journal article" date="2021" name="PeerJ">
        <title>Extensive microbial diversity within the chicken gut microbiome revealed by metagenomics and culture.</title>
        <authorList>
            <person name="Gilroy R."/>
            <person name="Ravi A."/>
            <person name="Getino M."/>
            <person name="Pursley I."/>
            <person name="Horton D.L."/>
            <person name="Alikhan N.F."/>
            <person name="Baker D."/>
            <person name="Gharbi K."/>
            <person name="Hall N."/>
            <person name="Watson M."/>
            <person name="Adriaenssens E.M."/>
            <person name="Foster-Nyarko E."/>
            <person name="Jarju S."/>
            <person name="Secka A."/>
            <person name="Antonio M."/>
            <person name="Oren A."/>
            <person name="Chaudhuri R.R."/>
            <person name="La Ragione R."/>
            <person name="Hildebrand F."/>
            <person name="Pallen M.J."/>
        </authorList>
    </citation>
    <scope>NUCLEOTIDE SEQUENCE</scope>
    <source>
        <strain evidence="9">C6-149</strain>
    </source>
</reference>
<gene>
    <name evidence="9" type="ORF">IAA89_01100</name>
</gene>
<evidence type="ECO:0000256" key="8">
    <source>
        <dbReference type="SAM" id="MobiDB-lite"/>
    </source>
</evidence>
<sequence>MTLTPQDIHDKEFTRKGRNGYSAREVDDFLDQVIDSVQQLLDDRQSLQEELDETEHKLKQYVEMRRSLNQSILVAQEAADKVISEATEQARSIEEDAQRQAQAMVSEAQAKAGQLATDAADDALKLNKESNILIQETKDLQRRLSTMLQAQLDIINSDDWDQVLENKSLNKYPELENVVNTMHPELTSNNNLNINNNSINNDQIVESLPNEQSDDNQTMIVFPDDESIPRREDFKHGISNNKDKD</sequence>
<keyword evidence="4" id="KW-0132">Cell division</keyword>
<evidence type="ECO:0000256" key="3">
    <source>
        <dbReference type="ARBA" id="ARBA00022490"/>
    </source>
</evidence>
<evidence type="ECO:0000256" key="2">
    <source>
        <dbReference type="ARBA" id="ARBA00009008"/>
    </source>
</evidence>
<feature type="coiled-coil region" evidence="7">
    <location>
        <begin position="30"/>
        <end position="103"/>
    </location>
</feature>
<reference evidence="9" key="1">
    <citation type="submission" date="2020-10" db="EMBL/GenBank/DDBJ databases">
        <authorList>
            <person name="Gilroy R."/>
        </authorList>
    </citation>
    <scope>NUCLEOTIDE SEQUENCE</scope>
    <source>
        <strain evidence="9">C6-149</strain>
    </source>
</reference>
<keyword evidence="6" id="KW-0131">Cell cycle</keyword>
<dbReference type="AlphaFoldDB" id="A0A9D9E4J7"/>
<evidence type="ECO:0000313" key="9">
    <source>
        <dbReference type="EMBL" id="MBO8441036.1"/>
    </source>
</evidence>
<evidence type="ECO:0000256" key="4">
    <source>
        <dbReference type="ARBA" id="ARBA00022618"/>
    </source>
</evidence>
<comment type="similarity">
    <text evidence="2">Belongs to the DivIVA family.</text>
</comment>
<dbReference type="GO" id="GO:0005737">
    <property type="term" value="C:cytoplasm"/>
    <property type="evidence" value="ECO:0007669"/>
    <property type="project" value="UniProtKB-SubCell"/>
</dbReference>
<accession>A0A9D9E4J7</accession>
<dbReference type="EMBL" id="JADIMP010000021">
    <property type="protein sequence ID" value="MBO8441036.1"/>
    <property type="molecule type" value="Genomic_DNA"/>
</dbReference>
<evidence type="ECO:0000256" key="1">
    <source>
        <dbReference type="ARBA" id="ARBA00004496"/>
    </source>
</evidence>
<dbReference type="InterPro" id="IPR019933">
    <property type="entry name" value="DivIVA_domain"/>
</dbReference>
<evidence type="ECO:0000313" key="10">
    <source>
        <dbReference type="Proteomes" id="UP000823614"/>
    </source>
</evidence>
<name>A0A9D9E4J7_9LACO</name>
<feature type="region of interest" description="Disordered" evidence="8">
    <location>
        <begin position="222"/>
        <end position="245"/>
    </location>
</feature>
<protein>
    <submittedName>
        <fullName evidence="9">DivIVA domain-containing protein</fullName>
    </submittedName>
</protein>
<keyword evidence="3" id="KW-0963">Cytoplasm</keyword>
<evidence type="ECO:0000256" key="5">
    <source>
        <dbReference type="ARBA" id="ARBA00023054"/>
    </source>
</evidence>
<dbReference type="InterPro" id="IPR007793">
    <property type="entry name" value="DivIVA_fam"/>
</dbReference>
<evidence type="ECO:0000256" key="7">
    <source>
        <dbReference type="SAM" id="Coils"/>
    </source>
</evidence>
<evidence type="ECO:0000256" key="6">
    <source>
        <dbReference type="ARBA" id="ARBA00023306"/>
    </source>
</evidence>
<dbReference type="PANTHER" id="PTHR35794">
    <property type="entry name" value="CELL DIVISION PROTEIN DIVIVA"/>
    <property type="match status" value="1"/>
</dbReference>
<dbReference type="Proteomes" id="UP000823614">
    <property type="component" value="Unassembled WGS sequence"/>
</dbReference>
<organism evidence="9 10">
    <name type="scientific">Candidatus Gallilactobacillus intestinavium</name>
    <dbReference type="NCBI Taxonomy" id="2840838"/>
    <lineage>
        <taxon>Bacteria</taxon>
        <taxon>Bacillati</taxon>
        <taxon>Bacillota</taxon>
        <taxon>Bacilli</taxon>
        <taxon>Lactobacillales</taxon>
        <taxon>Lactobacillaceae</taxon>
        <taxon>Lactobacillaceae incertae sedis</taxon>
        <taxon>Candidatus Gallilactobacillus</taxon>
    </lineage>
</organism>
<dbReference type="PANTHER" id="PTHR35794:SF2">
    <property type="entry name" value="CELL DIVISION PROTEIN DIVIVA"/>
    <property type="match status" value="1"/>
</dbReference>
<comment type="caution">
    <text evidence="9">The sequence shown here is derived from an EMBL/GenBank/DDBJ whole genome shotgun (WGS) entry which is preliminary data.</text>
</comment>
<comment type="subcellular location">
    <subcellularLocation>
        <location evidence="1">Cytoplasm</location>
    </subcellularLocation>
</comment>